<dbReference type="AlphaFoldDB" id="A0A2D4N7V3"/>
<proteinExistence type="predicted"/>
<feature type="chain" id="PRO_5013924973" description="Secreted protein" evidence="1">
    <location>
        <begin position="17"/>
        <end position="103"/>
    </location>
</feature>
<name>A0A2D4N7V3_9SAUR</name>
<protein>
    <recommendedName>
        <fullName evidence="3">Secreted protein</fullName>
    </recommendedName>
</protein>
<reference evidence="2" key="1">
    <citation type="submission" date="2017-07" db="EMBL/GenBank/DDBJ databases">
        <authorList>
            <person name="Mikheyev A."/>
            <person name="Grau M."/>
        </authorList>
    </citation>
    <scope>NUCLEOTIDE SEQUENCE</scope>
    <source>
        <tissue evidence="2">Venom_gland</tissue>
    </source>
</reference>
<accession>A0A2D4N7V3</accession>
<evidence type="ECO:0000313" key="2">
    <source>
        <dbReference type="EMBL" id="LAB41750.1"/>
    </source>
</evidence>
<sequence>MPGLIWLIWLARRVSPSSPLHVHPSRSSMLSGREGPSHMECTHLRSRVYDSCAPLLSSKQAQGWTFKTKCNKISTMEQSALKNKELLNVCRCISRKEMACQDC</sequence>
<reference evidence="2" key="2">
    <citation type="submission" date="2017-11" db="EMBL/GenBank/DDBJ databases">
        <title>Coralsnake Venomics: Analyses of Venom Gland Transcriptomes and Proteomes of Six Brazilian Taxa.</title>
        <authorList>
            <person name="Aird S.D."/>
            <person name="Jorge da Silva N."/>
            <person name="Qiu L."/>
            <person name="Villar-Briones A."/>
            <person name="Aparecida-Saddi V."/>
            <person name="Campos-Telles M.P."/>
            <person name="Grau M."/>
            <person name="Mikheyev A.S."/>
        </authorList>
    </citation>
    <scope>NUCLEOTIDE SEQUENCE</scope>
    <source>
        <tissue evidence="2">Venom_gland</tissue>
    </source>
</reference>
<evidence type="ECO:0008006" key="3">
    <source>
        <dbReference type="Google" id="ProtNLM"/>
    </source>
</evidence>
<dbReference type="EMBL" id="IACM01156258">
    <property type="protein sequence ID" value="LAB41750.1"/>
    <property type="molecule type" value="Transcribed_RNA"/>
</dbReference>
<organism evidence="2">
    <name type="scientific">Micrurus spixii</name>
    <name type="common">Amazon coral snake</name>
    <dbReference type="NCBI Taxonomy" id="129469"/>
    <lineage>
        <taxon>Eukaryota</taxon>
        <taxon>Metazoa</taxon>
        <taxon>Chordata</taxon>
        <taxon>Craniata</taxon>
        <taxon>Vertebrata</taxon>
        <taxon>Euteleostomi</taxon>
        <taxon>Lepidosauria</taxon>
        <taxon>Squamata</taxon>
        <taxon>Bifurcata</taxon>
        <taxon>Unidentata</taxon>
        <taxon>Episquamata</taxon>
        <taxon>Toxicofera</taxon>
        <taxon>Serpentes</taxon>
        <taxon>Colubroidea</taxon>
        <taxon>Elapidae</taxon>
        <taxon>Elapinae</taxon>
        <taxon>Micrurus</taxon>
    </lineage>
</organism>
<keyword evidence="1" id="KW-0732">Signal</keyword>
<feature type="signal peptide" evidence="1">
    <location>
        <begin position="1"/>
        <end position="16"/>
    </location>
</feature>
<evidence type="ECO:0000256" key="1">
    <source>
        <dbReference type="SAM" id="SignalP"/>
    </source>
</evidence>